<feature type="region of interest" description="Disordered" evidence="2">
    <location>
        <begin position="272"/>
        <end position="299"/>
    </location>
</feature>
<feature type="repeat" description="ANK" evidence="1">
    <location>
        <begin position="940"/>
        <end position="972"/>
    </location>
</feature>
<feature type="repeat" description="ANK" evidence="1">
    <location>
        <begin position="1228"/>
        <end position="1260"/>
    </location>
</feature>
<dbReference type="InterPro" id="IPR002110">
    <property type="entry name" value="Ankyrin_rpt"/>
</dbReference>
<feature type="repeat" description="ANK" evidence="1">
    <location>
        <begin position="597"/>
        <end position="629"/>
    </location>
</feature>
<feature type="chain" id="PRO_5026023713" evidence="3">
    <location>
        <begin position="20"/>
        <end position="2321"/>
    </location>
</feature>
<feature type="repeat" description="ANK" evidence="1">
    <location>
        <begin position="564"/>
        <end position="596"/>
    </location>
</feature>
<feature type="region of interest" description="Disordered" evidence="2">
    <location>
        <begin position="170"/>
        <end position="247"/>
    </location>
</feature>
<feature type="signal peptide" evidence="3">
    <location>
        <begin position="1"/>
        <end position="19"/>
    </location>
</feature>
<feature type="repeat" description="ANK" evidence="1">
    <location>
        <begin position="705"/>
        <end position="737"/>
    </location>
</feature>
<feature type="repeat" description="ANK" evidence="1">
    <location>
        <begin position="671"/>
        <end position="703"/>
    </location>
</feature>
<dbReference type="Pfam" id="PF25485">
    <property type="entry name" value="DUF7908"/>
    <property type="match status" value="1"/>
</dbReference>
<feature type="repeat" description="ANK" evidence="1">
    <location>
        <begin position="907"/>
        <end position="939"/>
    </location>
</feature>
<feature type="repeat" description="ANK" evidence="1">
    <location>
        <begin position="1195"/>
        <end position="1227"/>
    </location>
</feature>
<name>A0A4E9DJX5_GIBZA</name>
<dbReference type="SMART" id="SM00248">
    <property type="entry name" value="ANK"/>
    <property type="match status" value="27"/>
</dbReference>
<feature type="repeat" description="ANK" evidence="1">
    <location>
        <begin position="874"/>
        <end position="906"/>
    </location>
</feature>
<evidence type="ECO:0000256" key="1">
    <source>
        <dbReference type="PROSITE-ProRule" id="PRU00023"/>
    </source>
</evidence>
<dbReference type="SUPFAM" id="SSF48403">
    <property type="entry name" value="Ankyrin repeat"/>
    <property type="match status" value="3"/>
</dbReference>
<feature type="repeat" description="ANK" evidence="1">
    <location>
        <begin position="365"/>
        <end position="397"/>
    </location>
</feature>
<feature type="compositionally biased region" description="Polar residues" evidence="2">
    <location>
        <begin position="1019"/>
        <end position="1029"/>
    </location>
</feature>
<evidence type="ECO:0000256" key="3">
    <source>
        <dbReference type="SAM" id="SignalP"/>
    </source>
</evidence>
<gene>
    <name evidence="6" type="ORF">FUG_LOCUS220872</name>
</gene>
<feature type="domain" description="Heterokaryon incompatibility" evidence="4">
    <location>
        <begin position="1382"/>
        <end position="1541"/>
    </location>
</feature>
<feature type="region of interest" description="Disordered" evidence="2">
    <location>
        <begin position="1005"/>
        <end position="1029"/>
    </location>
</feature>
<proteinExistence type="predicted"/>
<dbReference type="Pfam" id="PF00023">
    <property type="entry name" value="Ank"/>
    <property type="match status" value="1"/>
</dbReference>
<feature type="repeat" description="ANK" evidence="1">
    <location>
        <begin position="738"/>
        <end position="770"/>
    </location>
</feature>
<feature type="repeat" description="ANK" evidence="1">
    <location>
        <begin position="1064"/>
        <end position="1096"/>
    </location>
</feature>
<feature type="domain" description="DUF7908" evidence="5">
    <location>
        <begin position="2010"/>
        <end position="2134"/>
    </location>
</feature>
<evidence type="ECO:0000259" key="4">
    <source>
        <dbReference type="Pfam" id="PF06985"/>
    </source>
</evidence>
<dbReference type="PROSITE" id="PS50297">
    <property type="entry name" value="ANK_REP_REGION"/>
    <property type="match status" value="21"/>
</dbReference>
<dbReference type="InterPro" id="IPR036770">
    <property type="entry name" value="Ankyrin_rpt-contain_sf"/>
</dbReference>
<feature type="repeat" description="ANK" evidence="1">
    <location>
        <begin position="639"/>
        <end position="671"/>
    </location>
</feature>
<dbReference type="PROSITE" id="PS50088">
    <property type="entry name" value="ANK_REPEAT"/>
    <property type="match status" value="22"/>
</dbReference>
<feature type="compositionally biased region" description="Low complexity" evidence="2">
    <location>
        <begin position="213"/>
        <end position="245"/>
    </location>
</feature>
<evidence type="ECO:0000313" key="6">
    <source>
        <dbReference type="EMBL" id="VIO56634.1"/>
    </source>
</evidence>
<feature type="repeat" description="ANK" evidence="1">
    <location>
        <begin position="1261"/>
        <end position="1293"/>
    </location>
</feature>
<feature type="repeat" description="ANK" evidence="1">
    <location>
        <begin position="498"/>
        <end position="530"/>
    </location>
</feature>
<feature type="repeat" description="ANK" evidence="1">
    <location>
        <begin position="1129"/>
        <end position="1161"/>
    </location>
</feature>
<feature type="repeat" description="ANK" evidence="1">
    <location>
        <begin position="1162"/>
        <end position="1194"/>
    </location>
</feature>
<dbReference type="InterPro" id="IPR010730">
    <property type="entry name" value="HET"/>
</dbReference>
<protein>
    <submittedName>
        <fullName evidence="6">Uncharacterized protein</fullName>
    </submittedName>
</protein>
<dbReference type="EMBL" id="CAAKMV010000125">
    <property type="protein sequence ID" value="VIO56634.1"/>
    <property type="molecule type" value="Genomic_DNA"/>
</dbReference>
<feature type="compositionally biased region" description="Low complexity" evidence="2">
    <location>
        <begin position="171"/>
        <end position="195"/>
    </location>
</feature>
<evidence type="ECO:0000259" key="5">
    <source>
        <dbReference type="Pfam" id="PF25485"/>
    </source>
</evidence>
<feature type="repeat" description="ANK" evidence="1">
    <location>
        <begin position="399"/>
        <end position="431"/>
    </location>
</feature>
<dbReference type="PANTHER" id="PTHR24133:SF40">
    <property type="entry name" value="ANKYRIN REPEAT DOMAIN 44"/>
    <property type="match status" value="1"/>
</dbReference>
<reference evidence="6" key="1">
    <citation type="submission" date="2019-04" db="EMBL/GenBank/DDBJ databases">
        <authorList>
            <person name="Melise S."/>
            <person name="Noan J."/>
            <person name="Okalmin O."/>
        </authorList>
    </citation>
    <scope>NUCLEOTIDE SEQUENCE</scope>
    <source>
        <strain evidence="6">FN9</strain>
    </source>
</reference>
<sequence length="2321" mass="250912">MHFSTTFVALVALSGFTSAEPNGWSKTKEAEDSPSKLDDCGCWPIYQAMLKCQKLKFPEESAEDCVCIPNPDGWYGSMDGCRTCLSSNTNEDFFDNMAKLVTQLFVSCTNAGGAVYSDGNSICASNSFREACVSLGTDGKPSWASFEQGDVSGNGTYVLDIEEYGAKKDASTSVTTAKTAEKTTATTAATGSADSTETETEAAETTKADTKTETTSVETAAATGTSDASSAAQTPAASSTTTPSSGMKLASAQAGAMGLIVAVVIGADDPEAGGKMELPSPESAKGADLADPEPTSPDSVLATSMSQLSISSDLAKRLLKNGFISDSPDSIDMTEALVWTVERNQIELLQELISQGANVNLPAKDGWNCLNLAADTANHEILQVLLNNGADVAGINGNYGLTALHWAADIGDSQAVEILISHGSNVDAQSTIGSYPLHLAANNGCVKTILALLEADASIQCLDHKGFSPLHEACRRGHDDAVQLLIERGADISIKCKQGQAPIHTAALTEQHKIIKKLLEYGADGNEITEDGRSVLTYAVSANSVPSAQALLDHGADIETRDNNDNTPLLVAVLCNAIEMASFLLEHDANIEAADDNGYRPLHLAAERNFGQMTQLLIEKGADIESRTAPKAQDEPFEEGLTPLLVAARSGRVETFHILIDHGANPKASSSGYTGVYLATAGQNKSLIRLFVQKGVSVDARTTHEENTALIRAVRDGYPQIVSLLIKLGADVNASNNIGWTPLHFAAETGFEDVVEILLKAGANATAESHDGKRPRTISWENKHHPVTTILDGSVPISLDAQLHSKALRLTALFYAARNGHLNKICQVLDEGFDVNSLDADGRSSLSMAAEHGWSDIVQYLTSRNADVNLKDNYGGSPLWWASRYGSAMIVEHLINQGAHADSPDADGQSPLSASSQYGHLKIMKLLLEHGANPNSSTGYGKSPLLFAVENEQLDAVKLLLESGADINYKSPEGDSALSLADEHGFGNIVEVLKAHPSLIMIKTKADDGDGSEGAVSPPMSSTEPSSDPSLKRHWMLIYASRKGQIAMIKRLIQAGVDPNSSATGRIPLYEAASLGKSEAVAILVEHGAVVDPEDSSRSPLVTAAFYGYTSTVKLLHSLGASLETGYERGRTALTEAAEGGYEDTVSLLLQLGVKTEVKDGVGRGPLWTATTNRHINIVKLLVDYGANIEAADHFGVTPLMVAVRNGDRKLTEFFLEKGSQMRPESEQNYAPLCCAAANGDEGIVNLLLDHGADVNYFSDGKRTALHIATIRGNLMVMKMLIEAGANVDLRDGDGRTALSLAKEGSHDASMRLLCRASSLRRESHRQQRKADEVDFDKKGSYHYRPLMMKNSTRIIELYPGVPGDILEFELEEVPLFSATPFEALSYEWQERYGTIPVQCDGQKIFITPNCKAAMEKLRLRDKSRYLWIDAICINQTNEQERNQQVAIMGDIYRAAQRVVMWLGEETEPIKAAFEMLPTVAKAQSMLLQAAGELPGGEVTTEGVEDPQKMLDSMFKEQSAMDAFWELMQRTYWTRAWILPEIVIAGSRGLVMCGRQFCEWTTLQLGMPIYEYCNFGQPPMIFNSGLVGDMGPEAEMLFEDVVFVLHTLQATDPRDKIFASLGLVSQGRQTIGKKLVEAPVADYTMSVQQVFIHAARYLIDLGGAFWAWRLGIQRSTKKVDNLPSWVPDFNRRLAFAEINPFREIKTSYRLDIKEDPVTTETTLWIGGCIVDKIVFKLTLTKDLEISSILSLAVDVLAKTDRSIYGKYPIGEGFDVNSNIQDLEEQKDAESLLMKSTNAMALFATITNFNDTSDEDDGSTTPERILPLLTGYLIYTLSKNMDTPGVSKIAPDYVKRFAETWTKEYDDAEAFVDFQLENLKLVEDALREDRDLVYTENGYFGLTNTGEAEVGMVVGMVGGDTTLRLLRKKEDTTPFYEYADMVFLNTMGQEIENLERVYGELSPERLEIPTAVAGPCRPGQTTTSGSITTDSVFVTSATEEASATTTSVSEPAGEAIILQINRIRRLSKRDTTFVGNDNPSDCTFASAFRLDNGKLLDNGVPIYYAGGERQELAANGQPPADAITTTFSVIGGKLAWENEAFDEAGFCYLESDGKIYITFGSSVGCEPVSLTVYKEAQCQNGQIVGLETSSAAAEPTSTEASTTASADACVVGVGSPDGEPPLTSRIADCSAFNVVTVSPLPVTTTVVKRELAVRIPTGKYTGQPVINTLARRAEGEPTATTILPHNVPGYAGYCDSPEAYYEACSKAGVTAFTTTLSTSTTTTETTVTDCPMRKMAKRAGQAVGYEFEDNWEAYNMPGYKLF</sequence>
<dbReference type="Gene3D" id="1.25.40.20">
    <property type="entry name" value="Ankyrin repeat-containing domain"/>
    <property type="match status" value="4"/>
</dbReference>
<keyword evidence="1" id="KW-0040">ANK repeat</keyword>
<dbReference type="InterPro" id="IPR057230">
    <property type="entry name" value="DUF7908"/>
</dbReference>
<feature type="repeat" description="ANK" evidence="1">
    <location>
        <begin position="432"/>
        <end position="464"/>
    </location>
</feature>
<evidence type="ECO:0000256" key="2">
    <source>
        <dbReference type="SAM" id="MobiDB-lite"/>
    </source>
</evidence>
<dbReference type="InterPro" id="IPR052391">
    <property type="entry name" value="E3_Ligase-Neurotoxin"/>
</dbReference>
<dbReference type="PRINTS" id="PR01415">
    <property type="entry name" value="ANKYRIN"/>
</dbReference>
<feature type="repeat" description="ANK" evidence="1">
    <location>
        <begin position="841"/>
        <end position="873"/>
    </location>
</feature>
<feature type="repeat" description="ANK" evidence="1">
    <location>
        <begin position="465"/>
        <end position="497"/>
    </location>
</feature>
<dbReference type="Pfam" id="PF06985">
    <property type="entry name" value="HET"/>
    <property type="match status" value="1"/>
</dbReference>
<dbReference type="Pfam" id="PF12796">
    <property type="entry name" value="Ank_2"/>
    <property type="match status" value="9"/>
</dbReference>
<dbReference type="PANTHER" id="PTHR24133">
    <property type="entry name" value="ANKYRIN DOMAIN-CONTAINING"/>
    <property type="match status" value="1"/>
</dbReference>
<accession>A0A4E9DJX5</accession>
<feature type="repeat" description="ANK" evidence="1">
    <location>
        <begin position="531"/>
        <end position="563"/>
    </location>
</feature>
<keyword evidence="3" id="KW-0732">Signal</keyword>
<organism evidence="6">
    <name type="scientific">Gibberella zeae</name>
    <name type="common">Wheat head blight fungus</name>
    <name type="synonym">Fusarium graminearum</name>
    <dbReference type="NCBI Taxonomy" id="5518"/>
    <lineage>
        <taxon>Eukaryota</taxon>
        <taxon>Fungi</taxon>
        <taxon>Dikarya</taxon>
        <taxon>Ascomycota</taxon>
        <taxon>Pezizomycotina</taxon>
        <taxon>Sordariomycetes</taxon>
        <taxon>Hypocreomycetidae</taxon>
        <taxon>Hypocreales</taxon>
        <taxon>Nectriaceae</taxon>
        <taxon>Fusarium</taxon>
    </lineage>
</organism>